<protein>
    <recommendedName>
        <fullName evidence="3">Phenylacetate-CoA ligase</fullName>
    </recommendedName>
</protein>
<dbReference type="RefSeq" id="WP_377170132.1">
    <property type="nucleotide sequence ID" value="NZ_JBHSMQ010000008.1"/>
</dbReference>
<dbReference type="Gene3D" id="3.40.50.12780">
    <property type="entry name" value="N-terminal domain of ligase-like"/>
    <property type="match status" value="1"/>
</dbReference>
<keyword evidence="2" id="KW-1185">Reference proteome</keyword>
<dbReference type="InterPro" id="IPR042099">
    <property type="entry name" value="ANL_N_sf"/>
</dbReference>
<evidence type="ECO:0000313" key="2">
    <source>
        <dbReference type="Proteomes" id="UP001596052"/>
    </source>
</evidence>
<dbReference type="Proteomes" id="UP001596052">
    <property type="component" value="Unassembled WGS sequence"/>
</dbReference>
<gene>
    <name evidence="1" type="ORF">ACFQDI_19940</name>
</gene>
<dbReference type="InterPro" id="IPR053158">
    <property type="entry name" value="CapK_Type1_Caps_Biosynth"/>
</dbReference>
<reference evidence="2" key="1">
    <citation type="journal article" date="2019" name="Int. J. Syst. Evol. Microbiol.">
        <title>The Global Catalogue of Microorganisms (GCM) 10K type strain sequencing project: providing services to taxonomists for standard genome sequencing and annotation.</title>
        <authorList>
            <consortium name="The Broad Institute Genomics Platform"/>
            <consortium name="The Broad Institute Genome Sequencing Center for Infectious Disease"/>
            <person name="Wu L."/>
            <person name="Ma J."/>
        </authorList>
    </citation>
    <scope>NUCLEOTIDE SEQUENCE [LARGE SCALE GENOMIC DNA]</scope>
    <source>
        <strain evidence="2">CGMCC 4.1469</strain>
    </source>
</reference>
<dbReference type="PANTHER" id="PTHR36932">
    <property type="entry name" value="CAPSULAR POLYSACCHARIDE BIOSYNTHESIS PROTEIN"/>
    <property type="match status" value="1"/>
</dbReference>
<dbReference type="SUPFAM" id="SSF56801">
    <property type="entry name" value="Acetyl-CoA synthetase-like"/>
    <property type="match status" value="1"/>
</dbReference>
<name>A0ABW0KVA8_9BACT</name>
<organism evidence="1 2">
    <name type="scientific">Prosthecobacter fluviatilis</name>
    <dbReference type="NCBI Taxonomy" id="445931"/>
    <lineage>
        <taxon>Bacteria</taxon>
        <taxon>Pseudomonadati</taxon>
        <taxon>Verrucomicrobiota</taxon>
        <taxon>Verrucomicrobiia</taxon>
        <taxon>Verrucomicrobiales</taxon>
        <taxon>Verrucomicrobiaceae</taxon>
        <taxon>Prosthecobacter</taxon>
    </lineage>
</organism>
<proteinExistence type="predicted"/>
<dbReference type="EMBL" id="JBHSMQ010000008">
    <property type="protein sequence ID" value="MFC5457150.1"/>
    <property type="molecule type" value="Genomic_DNA"/>
</dbReference>
<accession>A0ABW0KVA8</accession>
<evidence type="ECO:0008006" key="3">
    <source>
        <dbReference type="Google" id="ProtNLM"/>
    </source>
</evidence>
<evidence type="ECO:0000313" key="1">
    <source>
        <dbReference type="EMBL" id="MFC5457150.1"/>
    </source>
</evidence>
<comment type="caution">
    <text evidence="1">The sequence shown here is derived from an EMBL/GenBank/DDBJ whole genome shotgun (WGS) entry which is preliminary data.</text>
</comment>
<sequence length="464" mass="51495">MFRTWNLYRAAKAVRHAQRLSRPEMLALQERRWRALAHRVFATSPFYRRRLAGLDLDCCALSDIPVLTKAELLAHWDEIVSDPRLKWDALHEYLHDPRNWGRLYHGRWMVSMTSGTSGAAIPIPHEITAVDWNNAVYAVRQHPEAGKQAASPSLFFNRRPVVAALVCSSAPTVSASMVATRPLIGSLMCDYRPINVTSPWHEIIDHLHQIRPTVIAGYASLVGRLAQAKLDGTLRLELPAQGGAIVTGGDSLTPGIRSLCRQAFGIEPLNGYGCGETLGIARQWQGMEHMAVFEDMVVFEAVERDESESPSGTLSDHALATPLMDTALPLLRYRIDDRVRFGPPQEGWPFKAILELSGRGNMTYLFSVPEKLVFVGTQLLSVMEYQPLVALYQFCQTGPSTLEGRFVLQPGAEASAVQPGLEASIRQCLNEGGCSKVSYQVKFVQHLEADPRTGKVEQNVPFKG</sequence>
<dbReference type="PANTHER" id="PTHR36932:SF1">
    <property type="entry name" value="CAPSULAR POLYSACCHARIDE BIOSYNTHESIS PROTEIN"/>
    <property type="match status" value="1"/>
</dbReference>